<dbReference type="AlphaFoldDB" id="A0A0W1AY36"/>
<dbReference type="EMBL" id="LCZJ02000023">
    <property type="protein sequence ID" value="KTD86187.1"/>
    <property type="molecule type" value="Genomic_DNA"/>
</dbReference>
<evidence type="ECO:0000256" key="1">
    <source>
        <dbReference type="SAM" id="Phobius"/>
    </source>
</evidence>
<feature type="transmembrane region" description="Helical" evidence="1">
    <location>
        <begin position="84"/>
        <end position="102"/>
    </location>
</feature>
<reference evidence="2 3" key="1">
    <citation type="journal article" date="2015" name="Int. Biodeterior. Biodegradation">
        <title>Physiological and genetic screening methods for the isolation of methyl tert-butyl ether-degrading bacteria for bioremediation purposes.</title>
        <authorList>
            <person name="Guisado I.M."/>
            <person name="Purswani J."/>
            <person name="Gonzalez Lopez J."/>
            <person name="Pozo C."/>
        </authorList>
    </citation>
    <scope>NUCLEOTIDE SEQUENCE [LARGE SCALE GENOMIC DNA]</scope>
    <source>
        <strain evidence="2 3">SH7</strain>
    </source>
</reference>
<keyword evidence="1" id="KW-1133">Transmembrane helix</keyword>
<feature type="transmembrane region" description="Helical" evidence="1">
    <location>
        <begin position="108"/>
        <end position="129"/>
    </location>
</feature>
<dbReference type="OrthoDB" id="2664524at2"/>
<accession>A0A0W1AY36</accession>
<keyword evidence="1" id="KW-0812">Transmembrane</keyword>
<comment type="caution">
    <text evidence="2">The sequence shown here is derived from an EMBL/GenBank/DDBJ whole genome shotgun (WGS) entry which is preliminary data.</text>
</comment>
<protein>
    <submittedName>
        <fullName evidence="2">Uncharacterized protein</fullName>
    </submittedName>
</protein>
<dbReference type="InterPro" id="IPR046664">
    <property type="entry name" value="DUF6773"/>
</dbReference>
<keyword evidence="3" id="KW-1185">Reference proteome</keyword>
<feature type="transmembrane region" description="Helical" evidence="1">
    <location>
        <begin position="21"/>
        <end position="40"/>
    </location>
</feature>
<name>A0A0W1AY36_9BACL</name>
<evidence type="ECO:0000313" key="3">
    <source>
        <dbReference type="Proteomes" id="UP000054709"/>
    </source>
</evidence>
<feature type="transmembrane region" description="Helical" evidence="1">
    <location>
        <begin position="46"/>
        <end position="64"/>
    </location>
</feature>
<keyword evidence="1" id="KW-0472">Membrane</keyword>
<gene>
    <name evidence="2" type="ORF">UQ64_17155</name>
</gene>
<dbReference type="Pfam" id="PF20563">
    <property type="entry name" value="DUF6773"/>
    <property type="match status" value="1"/>
</dbReference>
<dbReference type="RefSeq" id="WP_060624087.1">
    <property type="nucleotide sequence ID" value="NZ_LCZJ02000023.1"/>
</dbReference>
<evidence type="ECO:0000313" key="2">
    <source>
        <dbReference type="EMBL" id="KTD86187.1"/>
    </source>
</evidence>
<proteinExistence type="predicted"/>
<sequence>MKNSKINDERIVSQRRTIQSDAYQILVYCLLISILIQQFIMNAPFAQFAVEVFCLIGIGIYITIRHLSVGIDIWDSQRHTNKRLLINSIISGGISVSLLIFLAGERNVWRIILTFVSFTIVYFLVHLVLRNINKKRQRQIDDELCSDEDIEC</sequence>
<dbReference type="Proteomes" id="UP000054709">
    <property type="component" value="Unassembled WGS sequence"/>
</dbReference>
<organism evidence="2 3">
    <name type="scientific">Paenibacillus etheri</name>
    <dbReference type="NCBI Taxonomy" id="1306852"/>
    <lineage>
        <taxon>Bacteria</taxon>
        <taxon>Bacillati</taxon>
        <taxon>Bacillota</taxon>
        <taxon>Bacilli</taxon>
        <taxon>Bacillales</taxon>
        <taxon>Paenibacillaceae</taxon>
        <taxon>Paenibacillus</taxon>
    </lineage>
</organism>